<keyword evidence="2" id="KW-0812">Transmembrane</keyword>
<dbReference type="InParanoid" id="A0A068VNH9"/>
<feature type="region of interest" description="Disordered" evidence="1">
    <location>
        <begin position="171"/>
        <end position="202"/>
    </location>
</feature>
<keyword evidence="2" id="KW-0472">Membrane</keyword>
<name>A0A068VNH9_COFCA</name>
<evidence type="ECO:0000256" key="2">
    <source>
        <dbReference type="SAM" id="Phobius"/>
    </source>
</evidence>
<sequence length="202" mass="21912">MWYISYYFLIKLTMICTHYNGEAEKSFDEAARLLVFPLTISSSLTFLAVFSIWVLKATPPFQRQQSLSLHLPFNQTPLQSSGPFLPVPVVSKTLDPHVYRGDLSAKSINIFPTGGNVDISASDDASDPSTATIAANEIQIQVGTTSFNGIHRSNTTSTTTAPDTKFSALAPNKNIVPRKPGNTSGSPLHLTSALPSQDLRAK</sequence>
<feature type="transmembrane region" description="Helical" evidence="2">
    <location>
        <begin position="34"/>
        <end position="55"/>
    </location>
</feature>
<gene>
    <name evidence="3" type="ORF">GSCOC_T00001867001</name>
</gene>
<dbReference type="Gramene" id="CDP22226">
    <property type="protein sequence ID" value="CDP22226"/>
    <property type="gene ID" value="GSCOC_T00001867001"/>
</dbReference>
<keyword evidence="2" id="KW-1133">Transmembrane helix</keyword>
<organism evidence="3 4">
    <name type="scientific">Coffea canephora</name>
    <name type="common">Robusta coffee</name>
    <dbReference type="NCBI Taxonomy" id="49390"/>
    <lineage>
        <taxon>Eukaryota</taxon>
        <taxon>Viridiplantae</taxon>
        <taxon>Streptophyta</taxon>
        <taxon>Embryophyta</taxon>
        <taxon>Tracheophyta</taxon>
        <taxon>Spermatophyta</taxon>
        <taxon>Magnoliopsida</taxon>
        <taxon>eudicotyledons</taxon>
        <taxon>Gunneridae</taxon>
        <taxon>Pentapetalae</taxon>
        <taxon>asterids</taxon>
        <taxon>lamiids</taxon>
        <taxon>Gentianales</taxon>
        <taxon>Rubiaceae</taxon>
        <taxon>Ixoroideae</taxon>
        <taxon>Gardenieae complex</taxon>
        <taxon>Bertiereae - Coffeeae clade</taxon>
        <taxon>Coffeeae</taxon>
        <taxon>Coffea</taxon>
    </lineage>
</organism>
<dbReference type="Proteomes" id="UP000295252">
    <property type="component" value="Unassembled WGS sequence"/>
</dbReference>
<evidence type="ECO:0000256" key="1">
    <source>
        <dbReference type="SAM" id="MobiDB-lite"/>
    </source>
</evidence>
<dbReference type="AlphaFoldDB" id="A0A068VNH9"/>
<protein>
    <submittedName>
        <fullName evidence="3">DH200=94 genomic scaffold, scaffold_12439</fullName>
    </submittedName>
</protein>
<accession>A0A068VNH9</accession>
<reference evidence="4" key="1">
    <citation type="journal article" date="2014" name="Science">
        <title>The coffee genome provides insight into the convergent evolution of caffeine biosynthesis.</title>
        <authorList>
            <person name="Denoeud F."/>
            <person name="Carretero-Paulet L."/>
            <person name="Dereeper A."/>
            <person name="Droc G."/>
            <person name="Guyot R."/>
            <person name="Pietrella M."/>
            <person name="Zheng C."/>
            <person name="Alberti A."/>
            <person name="Anthony F."/>
            <person name="Aprea G."/>
            <person name="Aury J.M."/>
            <person name="Bento P."/>
            <person name="Bernard M."/>
            <person name="Bocs S."/>
            <person name="Campa C."/>
            <person name="Cenci A."/>
            <person name="Combes M.C."/>
            <person name="Crouzillat D."/>
            <person name="Da Silva C."/>
            <person name="Daddiego L."/>
            <person name="De Bellis F."/>
            <person name="Dussert S."/>
            <person name="Garsmeur O."/>
            <person name="Gayraud T."/>
            <person name="Guignon V."/>
            <person name="Jahn K."/>
            <person name="Jamilloux V."/>
            <person name="Joet T."/>
            <person name="Labadie K."/>
            <person name="Lan T."/>
            <person name="Leclercq J."/>
            <person name="Lepelley M."/>
            <person name="Leroy T."/>
            <person name="Li L.T."/>
            <person name="Librado P."/>
            <person name="Lopez L."/>
            <person name="Munoz A."/>
            <person name="Noel B."/>
            <person name="Pallavicini A."/>
            <person name="Perrotta G."/>
            <person name="Poncet V."/>
            <person name="Pot D."/>
            <person name="Priyono X."/>
            <person name="Rigoreau M."/>
            <person name="Rouard M."/>
            <person name="Rozas J."/>
            <person name="Tranchant-Dubreuil C."/>
            <person name="VanBuren R."/>
            <person name="Zhang Q."/>
            <person name="Andrade A.C."/>
            <person name="Argout X."/>
            <person name="Bertrand B."/>
            <person name="de Kochko A."/>
            <person name="Graziosi G."/>
            <person name="Henry R.J."/>
            <person name="Jayarama X."/>
            <person name="Ming R."/>
            <person name="Nagai C."/>
            <person name="Rounsley S."/>
            <person name="Sankoff D."/>
            <person name="Giuliano G."/>
            <person name="Albert V.A."/>
            <person name="Wincker P."/>
            <person name="Lashermes P."/>
        </authorList>
    </citation>
    <scope>NUCLEOTIDE SEQUENCE [LARGE SCALE GENOMIC DNA]</scope>
    <source>
        <strain evidence="4">cv. DH200-94</strain>
    </source>
</reference>
<evidence type="ECO:0000313" key="4">
    <source>
        <dbReference type="Proteomes" id="UP000295252"/>
    </source>
</evidence>
<dbReference type="EMBL" id="HG751523">
    <property type="protein sequence ID" value="CDP22226.1"/>
    <property type="molecule type" value="Genomic_DNA"/>
</dbReference>
<keyword evidence="4" id="KW-1185">Reference proteome</keyword>
<evidence type="ECO:0000313" key="3">
    <source>
        <dbReference type="EMBL" id="CDP22226.1"/>
    </source>
</evidence>
<proteinExistence type="predicted"/>